<sequence length="149" mass="15600">MVCVISDPNSSVAERDRTAEENKRPGGIWYIATGAAHHATGNPDLITNLVELESDALRVHAADGTPMPVRGRGNVVTENIVLPDVYYVPGLCANLVSVGQLAGMDYCVGFGRGACVVRDAAGTVIGRAHARADGLYVADFLRVPLGGTP</sequence>
<keyword evidence="4" id="KW-1185">Reference proteome</keyword>
<dbReference type="AlphaFoldDB" id="A0A835DXZ2"/>
<dbReference type="OrthoDB" id="778489at2759"/>
<dbReference type="EMBL" id="JACEFO010001435">
    <property type="protein sequence ID" value="KAF8736555.1"/>
    <property type="molecule type" value="Genomic_DNA"/>
</dbReference>
<organism evidence="2 4">
    <name type="scientific">Digitaria exilis</name>
    <dbReference type="NCBI Taxonomy" id="1010633"/>
    <lineage>
        <taxon>Eukaryota</taxon>
        <taxon>Viridiplantae</taxon>
        <taxon>Streptophyta</taxon>
        <taxon>Embryophyta</taxon>
        <taxon>Tracheophyta</taxon>
        <taxon>Spermatophyta</taxon>
        <taxon>Magnoliopsida</taxon>
        <taxon>Liliopsida</taxon>
        <taxon>Poales</taxon>
        <taxon>Poaceae</taxon>
        <taxon>PACMAD clade</taxon>
        <taxon>Panicoideae</taxon>
        <taxon>Panicodae</taxon>
        <taxon>Paniceae</taxon>
        <taxon>Anthephorinae</taxon>
        <taxon>Digitaria</taxon>
    </lineage>
</organism>
<evidence type="ECO:0000259" key="1">
    <source>
        <dbReference type="Pfam" id="PF22936"/>
    </source>
</evidence>
<dbReference type="InterPro" id="IPR054722">
    <property type="entry name" value="PolX-like_BBD"/>
</dbReference>
<comment type="caution">
    <text evidence="2">The sequence shown here is derived from an EMBL/GenBank/DDBJ whole genome shotgun (WGS) entry which is preliminary data.</text>
</comment>
<name>A0A835DXZ2_9POAL</name>
<gene>
    <name evidence="3" type="ORF">HU200_014327</name>
    <name evidence="2" type="ORF">HU200_062838</name>
</gene>
<dbReference type="Pfam" id="PF22936">
    <property type="entry name" value="Pol_BBD"/>
    <property type="match status" value="1"/>
</dbReference>
<accession>A0A835DXZ2</accession>
<protein>
    <recommendedName>
        <fullName evidence="1">Retrovirus-related Pol polyprotein from transposon TNT 1-94-like beta-barrel domain-containing protein</fullName>
    </recommendedName>
</protein>
<reference evidence="2" key="1">
    <citation type="submission" date="2020-07" db="EMBL/GenBank/DDBJ databases">
        <title>Genome sequence and genetic diversity analysis of an under-domesticated orphan crop, white fonio (Digitaria exilis).</title>
        <authorList>
            <person name="Bennetzen J.L."/>
            <person name="Chen S."/>
            <person name="Ma X."/>
            <person name="Wang X."/>
            <person name="Yssel A.E.J."/>
            <person name="Chaluvadi S.R."/>
            <person name="Johnson M."/>
            <person name="Gangashetty P."/>
            <person name="Hamidou F."/>
            <person name="Sanogo M.D."/>
            <person name="Zwaenepoel A."/>
            <person name="Wallace J."/>
            <person name="Van De Peer Y."/>
            <person name="Van Deynze A."/>
        </authorList>
    </citation>
    <scope>NUCLEOTIDE SEQUENCE</scope>
    <source>
        <tissue evidence="2">Leaves</tissue>
    </source>
</reference>
<feature type="domain" description="Retrovirus-related Pol polyprotein from transposon TNT 1-94-like beta-barrel" evidence="1">
    <location>
        <begin position="29"/>
        <end position="102"/>
    </location>
</feature>
<evidence type="ECO:0000313" key="3">
    <source>
        <dbReference type="EMBL" id="KAF8736555.1"/>
    </source>
</evidence>
<dbReference type="Proteomes" id="UP000636709">
    <property type="component" value="Unassembled WGS sequence"/>
</dbReference>
<evidence type="ECO:0000313" key="4">
    <source>
        <dbReference type="Proteomes" id="UP000636709"/>
    </source>
</evidence>
<proteinExistence type="predicted"/>
<dbReference type="EMBL" id="JACEFO010002663">
    <property type="protein sequence ID" value="KAF8652311.1"/>
    <property type="molecule type" value="Genomic_DNA"/>
</dbReference>
<evidence type="ECO:0000313" key="2">
    <source>
        <dbReference type="EMBL" id="KAF8652311.1"/>
    </source>
</evidence>